<keyword evidence="1" id="KW-0596">Phosphopantetheine</keyword>
<comment type="caution">
    <text evidence="4">The sequence shown here is derived from an EMBL/GenBank/DDBJ whole genome shotgun (WGS) entry which is preliminary data.</text>
</comment>
<sequence length="90" mass="9671">MRKDKTLSELTISGLQEILHEAAGGDDSVQFGQDVLDTPFLELGFDSLALLETVALIKRKYGVAVADDELADLQTPRELLNKVNSGLAAA</sequence>
<evidence type="ECO:0000256" key="1">
    <source>
        <dbReference type="ARBA" id="ARBA00022450"/>
    </source>
</evidence>
<evidence type="ECO:0000313" key="4">
    <source>
        <dbReference type="EMBL" id="GGU72432.1"/>
    </source>
</evidence>
<dbReference type="Proteomes" id="UP000649573">
    <property type="component" value="Unassembled WGS sequence"/>
</dbReference>
<accession>A0ABQ2V784</accession>
<name>A0ABQ2V784_9PSEU</name>
<keyword evidence="5" id="KW-1185">Reference proteome</keyword>
<protein>
    <submittedName>
        <fullName evidence="4">Actinorhodin polyketide synthase acyl carrier protein</fullName>
    </submittedName>
</protein>
<evidence type="ECO:0000313" key="5">
    <source>
        <dbReference type="Proteomes" id="UP000649573"/>
    </source>
</evidence>
<proteinExistence type="predicted"/>
<dbReference type="InterPro" id="IPR036736">
    <property type="entry name" value="ACP-like_sf"/>
</dbReference>
<reference evidence="5" key="1">
    <citation type="journal article" date="2019" name="Int. J. Syst. Evol. Microbiol.">
        <title>The Global Catalogue of Microorganisms (GCM) 10K type strain sequencing project: providing services to taxonomists for standard genome sequencing and annotation.</title>
        <authorList>
            <consortium name="The Broad Institute Genomics Platform"/>
            <consortium name="The Broad Institute Genome Sequencing Center for Infectious Disease"/>
            <person name="Wu L."/>
            <person name="Ma J."/>
        </authorList>
    </citation>
    <scope>NUCLEOTIDE SEQUENCE [LARGE SCALE GENOMIC DNA]</scope>
    <source>
        <strain evidence="5">JCM 3296</strain>
    </source>
</reference>
<gene>
    <name evidence="4" type="ORF">GCM10010178_75080</name>
</gene>
<dbReference type="EMBL" id="BMRE01000051">
    <property type="protein sequence ID" value="GGU72432.1"/>
    <property type="molecule type" value="Genomic_DNA"/>
</dbReference>
<evidence type="ECO:0000259" key="3">
    <source>
        <dbReference type="PROSITE" id="PS50075"/>
    </source>
</evidence>
<dbReference type="PROSITE" id="PS00012">
    <property type="entry name" value="PHOSPHOPANTETHEINE"/>
    <property type="match status" value="1"/>
</dbReference>
<dbReference type="RefSeq" id="WP_229813296.1">
    <property type="nucleotide sequence ID" value="NZ_BMRE01000051.1"/>
</dbReference>
<dbReference type="Pfam" id="PF00550">
    <property type="entry name" value="PP-binding"/>
    <property type="match status" value="1"/>
</dbReference>
<organism evidence="4 5">
    <name type="scientific">Lentzea flava</name>
    <dbReference type="NCBI Taxonomy" id="103732"/>
    <lineage>
        <taxon>Bacteria</taxon>
        <taxon>Bacillati</taxon>
        <taxon>Actinomycetota</taxon>
        <taxon>Actinomycetes</taxon>
        <taxon>Pseudonocardiales</taxon>
        <taxon>Pseudonocardiaceae</taxon>
        <taxon>Lentzea</taxon>
    </lineage>
</organism>
<feature type="domain" description="Carrier" evidence="3">
    <location>
        <begin position="9"/>
        <end position="87"/>
    </location>
</feature>
<evidence type="ECO:0000256" key="2">
    <source>
        <dbReference type="ARBA" id="ARBA00022553"/>
    </source>
</evidence>
<dbReference type="PROSITE" id="PS50075">
    <property type="entry name" value="CARRIER"/>
    <property type="match status" value="1"/>
</dbReference>
<dbReference type="InterPro" id="IPR006162">
    <property type="entry name" value="Ppantetheine_attach_site"/>
</dbReference>
<keyword evidence="2" id="KW-0597">Phosphoprotein</keyword>
<dbReference type="InterPro" id="IPR009081">
    <property type="entry name" value="PP-bd_ACP"/>
</dbReference>
<dbReference type="Gene3D" id="1.10.1200.10">
    <property type="entry name" value="ACP-like"/>
    <property type="match status" value="1"/>
</dbReference>
<dbReference type="SUPFAM" id="SSF47336">
    <property type="entry name" value="ACP-like"/>
    <property type="match status" value="1"/>
</dbReference>